<protein>
    <recommendedName>
        <fullName evidence="6">Transcriptional activator HAP2</fullName>
    </recommendedName>
</protein>
<comment type="function">
    <text evidence="6">Component of the sequence-specific heterotrimeric transcription factor (NF-Y) which specifically recognizes a 5'-CCAAT-3' box motif found in the promoters of its target genes.</text>
</comment>
<dbReference type="GO" id="GO:0005634">
    <property type="term" value="C:nucleus"/>
    <property type="evidence" value="ECO:0007669"/>
    <property type="project" value="UniProtKB-SubCell"/>
</dbReference>
<evidence type="ECO:0000256" key="2">
    <source>
        <dbReference type="ARBA" id="ARBA00023015"/>
    </source>
</evidence>
<keyword evidence="9" id="KW-1185">Reference proteome</keyword>
<sequence length="117" mass="13570">MNNLIFTKPGTSESDDVNSTVDKEASTIKTKTSMQYVNPKQFERILLRRAARKKITSILTNFKQFQQKFNRELNNKSYLHESRHNHAMKRARGPGGRFLTASEIKQQQEVKVKEEAT</sequence>
<accession>A0A1E5RXS7</accession>
<evidence type="ECO:0000256" key="6">
    <source>
        <dbReference type="RuleBase" id="RU367155"/>
    </source>
</evidence>
<name>A0A1E5RXS7_HANUV</name>
<evidence type="ECO:0000256" key="1">
    <source>
        <dbReference type="ARBA" id="ARBA00004123"/>
    </source>
</evidence>
<comment type="subcellular location">
    <subcellularLocation>
        <location evidence="1 6">Nucleus</location>
    </subcellularLocation>
</comment>
<evidence type="ECO:0000256" key="4">
    <source>
        <dbReference type="ARBA" id="ARBA00023163"/>
    </source>
</evidence>
<dbReference type="PANTHER" id="PTHR12632">
    <property type="entry name" value="TRANSCRIPTION FACTOR NF-Y ALPHA-RELATED"/>
    <property type="match status" value="1"/>
</dbReference>
<proteinExistence type="inferred from homology"/>
<dbReference type="EMBL" id="LPNN01000002">
    <property type="protein sequence ID" value="OEJ91751.1"/>
    <property type="molecule type" value="Genomic_DNA"/>
</dbReference>
<evidence type="ECO:0000256" key="3">
    <source>
        <dbReference type="ARBA" id="ARBA00023125"/>
    </source>
</evidence>
<dbReference type="OrthoDB" id="1097733at2759"/>
<evidence type="ECO:0000256" key="5">
    <source>
        <dbReference type="ARBA" id="ARBA00023242"/>
    </source>
</evidence>
<dbReference type="SMART" id="SM00521">
    <property type="entry name" value="CBF"/>
    <property type="match status" value="1"/>
</dbReference>
<gene>
    <name evidence="8" type="ORF">AWRI3580_g868</name>
</gene>
<dbReference type="STRING" id="29833.A0A1E5RXS7"/>
<dbReference type="Pfam" id="PF02045">
    <property type="entry name" value="CBFB_NFYA"/>
    <property type="match status" value="1"/>
</dbReference>
<feature type="compositionally biased region" description="Polar residues" evidence="7">
    <location>
        <begin position="1"/>
        <end position="20"/>
    </location>
</feature>
<dbReference type="GO" id="GO:0003700">
    <property type="term" value="F:DNA-binding transcription factor activity"/>
    <property type="evidence" value="ECO:0007669"/>
    <property type="project" value="UniProtKB-UniRule"/>
</dbReference>
<dbReference type="AlphaFoldDB" id="A0A1E5RXS7"/>
<feature type="region of interest" description="Disordered" evidence="7">
    <location>
        <begin position="1"/>
        <end position="22"/>
    </location>
</feature>
<evidence type="ECO:0000313" key="8">
    <source>
        <dbReference type="EMBL" id="OEJ91751.1"/>
    </source>
</evidence>
<dbReference type="VEuPathDB" id="FungiDB:AWRI3580_g868"/>
<keyword evidence="2 6" id="KW-0805">Transcription regulation</keyword>
<dbReference type="PROSITE" id="PS51152">
    <property type="entry name" value="NFYA_HAP2_2"/>
    <property type="match status" value="1"/>
</dbReference>
<dbReference type="GO" id="GO:0003677">
    <property type="term" value="F:DNA binding"/>
    <property type="evidence" value="ECO:0007669"/>
    <property type="project" value="UniProtKB-KW"/>
</dbReference>
<keyword evidence="3 6" id="KW-0238">DNA-binding</keyword>
<comment type="caution">
    <text evidence="8">The sequence shown here is derived from an EMBL/GenBank/DDBJ whole genome shotgun (WGS) entry which is preliminary data.</text>
</comment>
<comment type="similarity">
    <text evidence="6">Belongs to the NFYA/HAP2 subunit family.</text>
</comment>
<evidence type="ECO:0000313" key="9">
    <source>
        <dbReference type="Proteomes" id="UP000095358"/>
    </source>
</evidence>
<keyword evidence="4 6" id="KW-0804">Transcription</keyword>
<dbReference type="Proteomes" id="UP000095358">
    <property type="component" value="Unassembled WGS sequence"/>
</dbReference>
<dbReference type="Gene3D" id="6.10.250.2430">
    <property type="match status" value="1"/>
</dbReference>
<organism evidence="8 9">
    <name type="scientific">Hanseniaspora uvarum</name>
    <name type="common">Yeast</name>
    <name type="synonym">Kloeckera apiculata</name>
    <dbReference type="NCBI Taxonomy" id="29833"/>
    <lineage>
        <taxon>Eukaryota</taxon>
        <taxon>Fungi</taxon>
        <taxon>Dikarya</taxon>
        <taxon>Ascomycota</taxon>
        <taxon>Saccharomycotina</taxon>
        <taxon>Saccharomycetes</taxon>
        <taxon>Saccharomycodales</taxon>
        <taxon>Saccharomycodaceae</taxon>
        <taxon>Hanseniaspora</taxon>
    </lineage>
</organism>
<reference evidence="9" key="1">
    <citation type="journal article" date="2016" name="Genome Announc.">
        <title>Genome sequences of three species of Hanseniaspora isolated from spontaneous wine fermentations.</title>
        <authorList>
            <person name="Sternes P.R."/>
            <person name="Lee D."/>
            <person name="Kutyna D.R."/>
            <person name="Borneman A.R."/>
        </authorList>
    </citation>
    <scope>NUCLEOTIDE SEQUENCE [LARGE SCALE GENOMIC DNA]</scope>
    <source>
        <strain evidence="9">AWRI3580</strain>
    </source>
</reference>
<keyword evidence="5 6" id="KW-0539">Nucleus</keyword>
<evidence type="ECO:0000256" key="7">
    <source>
        <dbReference type="SAM" id="MobiDB-lite"/>
    </source>
</evidence>
<dbReference type="InterPro" id="IPR001289">
    <property type="entry name" value="NFYA"/>
</dbReference>
<comment type="subunit">
    <text evidence="6">Heterotrimer.</text>
</comment>